<dbReference type="Pfam" id="PF00954">
    <property type="entry name" value="S_locus_glycop"/>
    <property type="match status" value="1"/>
</dbReference>
<sequence length="261" mass="28945">MSTTIVCLLLTTIVWQSFDSPTDTILPKQHLKAGALLYSAKSKTNSSTGIFRLSMQTDGNLVQFPASAPTSTPYAYYTSNTPGSGNNVTLNLDVDGHLYLLNNTGFTIHNFTNGAIDEGKSYLVRLDVDGILRLYSYSLKNNGNWSVEWSSSRNKCVPFGLCGFNSYCVTKDLEAECKCLPGFEFITPGDQTSGCGRNMVANFCKSENENFTYIMEELPYTRWENVAYMTWSSSDKEECNKACLEDCNCEAAIFTDGSCRK</sequence>
<evidence type="ECO:0000259" key="4">
    <source>
        <dbReference type="PROSITE" id="PS50948"/>
    </source>
</evidence>
<dbReference type="InterPro" id="IPR003609">
    <property type="entry name" value="Pan_app"/>
</dbReference>
<dbReference type="InterPro" id="IPR051343">
    <property type="entry name" value="G-type_lectin_kinases/EP1-like"/>
</dbReference>
<dbReference type="Gramene" id="PRQ49119">
    <property type="protein sequence ID" value="PRQ49119"/>
    <property type="gene ID" value="RchiOBHm_Chr2g0118371"/>
</dbReference>
<dbReference type="PROSITE" id="PS50948">
    <property type="entry name" value="PAN"/>
    <property type="match status" value="1"/>
</dbReference>
<dbReference type="OMA" id="ECKTITR"/>
<dbReference type="AlphaFoldDB" id="A0A2P6RRR7"/>
<keyword evidence="5" id="KW-0723">Serine/threonine-protein kinase</keyword>
<keyword evidence="6" id="KW-1185">Reference proteome</keyword>
<dbReference type="GO" id="GO:0004674">
    <property type="term" value="F:protein serine/threonine kinase activity"/>
    <property type="evidence" value="ECO:0007669"/>
    <property type="project" value="UniProtKB-KW"/>
</dbReference>
<evidence type="ECO:0000256" key="3">
    <source>
        <dbReference type="SAM" id="SignalP"/>
    </source>
</evidence>
<dbReference type="Proteomes" id="UP000238479">
    <property type="component" value="Chromosome 2"/>
</dbReference>
<dbReference type="Gene3D" id="2.90.10.10">
    <property type="entry name" value="Bulb-type lectin domain"/>
    <property type="match status" value="1"/>
</dbReference>
<organism evidence="5 6">
    <name type="scientific">Rosa chinensis</name>
    <name type="common">China rose</name>
    <dbReference type="NCBI Taxonomy" id="74649"/>
    <lineage>
        <taxon>Eukaryota</taxon>
        <taxon>Viridiplantae</taxon>
        <taxon>Streptophyta</taxon>
        <taxon>Embryophyta</taxon>
        <taxon>Tracheophyta</taxon>
        <taxon>Spermatophyta</taxon>
        <taxon>Magnoliopsida</taxon>
        <taxon>eudicotyledons</taxon>
        <taxon>Gunneridae</taxon>
        <taxon>Pentapetalae</taxon>
        <taxon>rosids</taxon>
        <taxon>fabids</taxon>
        <taxon>Rosales</taxon>
        <taxon>Rosaceae</taxon>
        <taxon>Rosoideae</taxon>
        <taxon>Rosoideae incertae sedis</taxon>
        <taxon>Rosa</taxon>
    </lineage>
</organism>
<reference evidence="5 6" key="1">
    <citation type="journal article" date="2018" name="Nat. Genet.">
        <title>The Rosa genome provides new insights in the design of modern roses.</title>
        <authorList>
            <person name="Bendahmane M."/>
        </authorList>
    </citation>
    <scope>NUCLEOTIDE SEQUENCE [LARGE SCALE GENOMIC DNA]</scope>
    <source>
        <strain evidence="6">cv. Old Blush</strain>
    </source>
</reference>
<dbReference type="SUPFAM" id="SSF51110">
    <property type="entry name" value="alpha-D-mannose-specific plant lectins"/>
    <property type="match status" value="1"/>
</dbReference>
<dbReference type="EMBL" id="PDCK01000040">
    <property type="protein sequence ID" value="PRQ49119.1"/>
    <property type="molecule type" value="Genomic_DNA"/>
</dbReference>
<keyword evidence="5" id="KW-0808">Transferase</keyword>
<keyword evidence="2" id="KW-1015">Disulfide bond</keyword>
<feature type="chain" id="PRO_5015141983" evidence="3">
    <location>
        <begin position="20"/>
        <end position="261"/>
    </location>
</feature>
<keyword evidence="1 3" id="KW-0732">Signal</keyword>
<accession>A0A2P6RRR7</accession>
<protein>
    <submittedName>
        <fullName evidence="5">Putative non-specific serine/threonine protein kinase</fullName>
        <ecNumber evidence="5">2.7.11.1</ecNumber>
    </submittedName>
</protein>
<dbReference type="PANTHER" id="PTHR47976">
    <property type="entry name" value="G-TYPE LECTIN S-RECEPTOR-LIKE SERINE/THREONINE-PROTEIN KINASE SD2-5"/>
    <property type="match status" value="1"/>
</dbReference>
<dbReference type="InterPro" id="IPR036426">
    <property type="entry name" value="Bulb-type_lectin_dom_sf"/>
</dbReference>
<evidence type="ECO:0000313" key="6">
    <source>
        <dbReference type="Proteomes" id="UP000238479"/>
    </source>
</evidence>
<proteinExistence type="predicted"/>
<dbReference type="EC" id="2.7.11.1" evidence="5"/>
<dbReference type="PANTHER" id="PTHR47976:SF7">
    <property type="entry name" value="RECEPTOR-LIKE SERINE_THREONINE-PROTEIN KINASE"/>
    <property type="match status" value="1"/>
</dbReference>
<feature type="signal peptide" evidence="3">
    <location>
        <begin position="1"/>
        <end position="19"/>
    </location>
</feature>
<name>A0A2P6RRR7_ROSCH</name>
<evidence type="ECO:0000256" key="2">
    <source>
        <dbReference type="ARBA" id="ARBA00023157"/>
    </source>
</evidence>
<comment type="caution">
    <text evidence="5">The sequence shown here is derived from an EMBL/GenBank/DDBJ whole genome shotgun (WGS) entry which is preliminary data.</text>
</comment>
<gene>
    <name evidence="5" type="ORF">RchiOBHm_Chr2g0118371</name>
</gene>
<evidence type="ECO:0000313" key="5">
    <source>
        <dbReference type="EMBL" id="PRQ49119.1"/>
    </source>
</evidence>
<keyword evidence="5" id="KW-0418">Kinase</keyword>
<feature type="domain" description="Apple" evidence="4">
    <location>
        <begin position="204"/>
        <end position="261"/>
    </location>
</feature>
<dbReference type="InterPro" id="IPR000858">
    <property type="entry name" value="S_locus_glycoprot_dom"/>
</dbReference>
<dbReference type="GO" id="GO:0048544">
    <property type="term" value="P:recognition of pollen"/>
    <property type="evidence" value="ECO:0007669"/>
    <property type="project" value="InterPro"/>
</dbReference>
<evidence type="ECO:0000256" key="1">
    <source>
        <dbReference type="ARBA" id="ARBA00022729"/>
    </source>
</evidence>
<dbReference type="FunFam" id="2.90.10.10:FF:000026">
    <property type="entry name" value="Serine/threonine-protein kinase"/>
    <property type="match status" value="1"/>
</dbReference>
<dbReference type="STRING" id="74649.A0A2P6RRR7"/>